<dbReference type="AlphaFoldDB" id="A0A0M0BSD9"/>
<dbReference type="EMBL" id="LFWZ01000006">
    <property type="protein sequence ID" value="KON31369.1"/>
    <property type="molecule type" value="Genomic_DNA"/>
</dbReference>
<dbReference type="GO" id="GO:0006571">
    <property type="term" value="P:tyrosine biosynthetic process"/>
    <property type="evidence" value="ECO:0007669"/>
    <property type="project" value="InterPro"/>
</dbReference>
<reference evidence="3 4" key="1">
    <citation type="submission" date="2015-06" db="EMBL/GenBank/DDBJ databases">
        <title>New insights into the roles of widespread benthic archaea in carbon and nitrogen cycling.</title>
        <authorList>
            <person name="Lazar C.S."/>
            <person name="Baker B.J."/>
            <person name="Seitz K.W."/>
            <person name="Hyde A.S."/>
            <person name="Dick G.J."/>
            <person name="Hinrichs K.-U."/>
            <person name="Teske A.P."/>
        </authorList>
    </citation>
    <scope>NUCLEOTIDE SEQUENCE [LARGE SCALE GENOMIC DNA]</scope>
    <source>
        <strain evidence="3">DG-45</strain>
    </source>
</reference>
<keyword evidence="1" id="KW-0560">Oxidoreductase</keyword>
<accession>A0A0M0BSD9</accession>
<dbReference type="SUPFAM" id="SSF48179">
    <property type="entry name" value="6-phosphogluconate dehydrogenase C-terminal domain-like"/>
    <property type="match status" value="1"/>
</dbReference>
<dbReference type="PANTHER" id="PTHR21363">
    <property type="entry name" value="PREPHENATE DEHYDROGENASE"/>
    <property type="match status" value="1"/>
</dbReference>
<protein>
    <recommendedName>
        <fullName evidence="2">Prephenate/arogenate dehydrogenase domain-containing protein</fullName>
    </recommendedName>
</protein>
<evidence type="ECO:0000313" key="4">
    <source>
        <dbReference type="Proteomes" id="UP000037210"/>
    </source>
</evidence>
<dbReference type="InterPro" id="IPR050812">
    <property type="entry name" value="Preph/Arog_dehydrog"/>
</dbReference>
<dbReference type="PANTHER" id="PTHR21363:SF0">
    <property type="entry name" value="PREPHENATE DEHYDROGENASE [NADP(+)]"/>
    <property type="match status" value="1"/>
</dbReference>
<dbReference type="InterPro" id="IPR003099">
    <property type="entry name" value="Prephen_DH"/>
</dbReference>
<name>A0A0M0BSD9_9ARCH</name>
<feature type="domain" description="Prephenate/arogenate dehydrogenase" evidence="2">
    <location>
        <begin position="1"/>
        <end position="268"/>
    </location>
</feature>
<dbReference type="GO" id="GO:0070403">
    <property type="term" value="F:NAD+ binding"/>
    <property type="evidence" value="ECO:0007669"/>
    <property type="project" value="InterPro"/>
</dbReference>
<dbReference type="Gene3D" id="1.10.3660.10">
    <property type="entry name" value="6-phosphogluconate dehydrogenase C-terminal like domain"/>
    <property type="match status" value="1"/>
</dbReference>
<gene>
    <name evidence="3" type="ORF">AC482_00980</name>
</gene>
<dbReference type="Gene3D" id="3.40.50.720">
    <property type="entry name" value="NAD(P)-binding Rossmann-like Domain"/>
    <property type="match status" value="1"/>
</dbReference>
<dbReference type="Pfam" id="PF20463">
    <property type="entry name" value="PDH_C"/>
    <property type="match status" value="1"/>
</dbReference>
<dbReference type="PROSITE" id="PS51176">
    <property type="entry name" value="PDH_ADH"/>
    <property type="match status" value="1"/>
</dbReference>
<dbReference type="Proteomes" id="UP000037210">
    <property type="component" value="Unassembled WGS sequence"/>
</dbReference>
<dbReference type="InterPro" id="IPR008927">
    <property type="entry name" value="6-PGluconate_DH-like_C_sf"/>
</dbReference>
<proteinExistence type="predicted"/>
<organism evidence="3 4">
    <name type="scientific">miscellaneous Crenarchaeota group-15 archaeon DG-45</name>
    <dbReference type="NCBI Taxonomy" id="1685127"/>
    <lineage>
        <taxon>Archaea</taxon>
        <taxon>Candidatus Bathyarchaeota</taxon>
        <taxon>MCG-15</taxon>
    </lineage>
</organism>
<dbReference type="Pfam" id="PF02153">
    <property type="entry name" value="PDH_N"/>
    <property type="match status" value="1"/>
</dbReference>
<comment type="caution">
    <text evidence="3">The sequence shown here is derived from an EMBL/GenBank/DDBJ whole genome shotgun (WGS) entry which is preliminary data.</text>
</comment>
<dbReference type="InterPro" id="IPR036291">
    <property type="entry name" value="NAD(P)-bd_dom_sf"/>
</dbReference>
<dbReference type="InterPro" id="IPR046825">
    <property type="entry name" value="PDH_C"/>
</dbReference>
<dbReference type="GO" id="GO:0004665">
    <property type="term" value="F:prephenate dehydrogenase (NADP+) activity"/>
    <property type="evidence" value="ECO:0007669"/>
    <property type="project" value="InterPro"/>
</dbReference>
<dbReference type="SUPFAM" id="SSF51735">
    <property type="entry name" value="NAD(P)-binding Rossmann-fold domains"/>
    <property type="match status" value="1"/>
</dbReference>
<evidence type="ECO:0000313" key="3">
    <source>
        <dbReference type="EMBL" id="KON31369.1"/>
    </source>
</evidence>
<evidence type="ECO:0000259" key="2">
    <source>
        <dbReference type="PROSITE" id="PS51176"/>
    </source>
</evidence>
<evidence type="ECO:0000256" key="1">
    <source>
        <dbReference type="ARBA" id="ARBA00023002"/>
    </source>
</evidence>
<sequence length="276" mass="29600">MGAWFARYFSSRGFPTAITDVRGEEAREVASAVGAELKGTNIGAAGDADLVLISVPIPSVGKVVSEVAPHMREGAVLAEVSSVKETTVRALREAAAFGVKPLSIHPLFGPAAESLKGKTIVVVPVIDGDAEAGLAERLFEGAEIVVSEQEEHDRAMAVVLGLTHFMNLAFARVLSEADIASLKRLAGTTFTVQLAVAEAVVSEEPGLVASLLRENRHTSEYLDRFTAAAEMLRNLMTEGPEAFEGLYESLRASLGEDPDYHKADERRYRAFEALMD</sequence>
<dbReference type="GO" id="GO:0008977">
    <property type="term" value="F:prephenate dehydrogenase (NAD+) activity"/>
    <property type="evidence" value="ECO:0007669"/>
    <property type="project" value="InterPro"/>
</dbReference>
<dbReference type="InterPro" id="IPR046826">
    <property type="entry name" value="PDH_N"/>
</dbReference>